<organism evidence="1 2">
    <name type="scientific">Lyngbya confervoides BDU141951</name>
    <dbReference type="NCBI Taxonomy" id="1574623"/>
    <lineage>
        <taxon>Bacteria</taxon>
        <taxon>Bacillati</taxon>
        <taxon>Cyanobacteriota</taxon>
        <taxon>Cyanophyceae</taxon>
        <taxon>Oscillatoriophycideae</taxon>
        <taxon>Oscillatoriales</taxon>
        <taxon>Microcoleaceae</taxon>
        <taxon>Lyngbya</taxon>
    </lineage>
</organism>
<dbReference type="AlphaFoldDB" id="A0ABD4T4A5"/>
<accession>A0ABD4T4A5</accession>
<reference evidence="1 2" key="1">
    <citation type="journal article" date="2015" name="Genome Announc.">
        <title>Draft Genome Sequence of Filamentous Marine Cyanobacterium Lyngbya confervoides Strain BDU141951.</title>
        <authorList>
            <person name="Chandrababunaidu M.M."/>
            <person name="Sen D."/>
            <person name="Tripathy S."/>
        </authorList>
    </citation>
    <scope>NUCLEOTIDE SEQUENCE [LARGE SCALE GENOMIC DNA]</scope>
    <source>
        <strain evidence="1 2">BDU141951</strain>
    </source>
</reference>
<keyword evidence="2" id="KW-1185">Reference proteome</keyword>
<evidence type="ECO:0000313" key="2">
    <source>
        <dbReference type="Proteomes" id="UP000031561"/>
    </source>
</evidence>
<evidence type="ECO:0000313" key="1">
    <source>
        <dbReference type="EMBL" id="MCM1983263.1"/>
    </source>
</evidence>
<name>A0ABD4T4A5_9CYAN</name>
<dbReference type="Proteomes" id="UP000031561">
    <property type="component" value="Unassembled WGS sequence"/>
</dbReference>
<sequence>MVNAQGPNSGVTQPGQIQIDQLNLRIPGADQAIGHRVAAGVAQDLAEQIPADLQRQIGAMNLRVSVALGTSEMEMSRAIAGAIATALQRGDAAGVRAAGGRSS</sequence>
<dbReference type="EMBL" id="JTHE03000060">
    <property type="protein sequence ID" value="MCM1983263.1"/>
    <property type="molecule type" value="Genomic_DNA"/>
</dbReference>
<dbReference type="RefSeq" id="WP_166282227.1">
    <property type="nucleotide sequence ID" value="NZ_JTHE03000060.1"/>
</dbReference>
<gene>
    <name evidence="1" type="ORF">QQ91_0010580</name>
</gene>
<protein>
    <submittedName>
        <fullName evidence="1">Uncharacterized protein</fullName>
    </submittedName>
</protein>
<proteinExistence type="predicted"/>
<comment type="caution">
    <text evidence="1">The sequence shown here is derived from an EMBL/GenBank/DDBJ whole genome shotgun (WGS) entry which is preliminary data.</text>
</comment>